<protein>
    <recommendedName>
        <fullName evidence="4">Lipoprotein</fullName>
    </recommendedName>
</protein>
<evidence type="ECO:0008006" key="4">
    <source>
        <dbReference type="Google" id="ProtNLM"/>
    </source>
</evidence>
<accession>A0A927MSC6</accession>
<organism evidence="2 3">
    <name type="scientific">Sporosarcina limicola</name>
    <dbReference type="NCBI Taxonomy" id="34101"/>
    <lineage>
        <taxon>Bacteria</taxon>
        <taxon>Bacillati</taxon>
        <taxon>Bacillota</taxon>
        <taxon>Bacilli</taxon>
        <taxon>Bacillales</taxon>
        <taxon>Caryophanaceae</taxon>
        <taxon>Sporosarcina</taxon>
    </lineage>
</organism>
<dbReference type="PROSITE" id="PS51257">
    <property type="entry name" value="PROKAR_LIPOPROTEIN"/>
    <property type="match status" value="1"/>
</dbReference>
<evidence type="ECO:0000313" key="2">
    <source>
        <dbReference type="EMBL" id="MBE1556554.1"/>
    </source>
</evidence>
<dbReference type="Proteomes" id="UP000658225">
    <property type="component" value="Unassembled WGS sequence"/>
</dbReference>
<name>A0A927MSC6_9BACL</name>
<dbReference type="AlphaFoldDB" id="A0A927MSC6"/>
<dbReference type="EMBL" id="JADBEL010000029">
    <property type="protein sequence ID" value="MBE1556554.1"/>
    <property type="molecule type" value="Genomic_DNA"/>
</dbReference>
<evidence type="ECO:0000313" key="3">
    <source>
        <dbReference type="Proteomes" id="UP000658225"/>
    </source>
</evidence>
<keyword evidence="3" id="KW-1185">Reference proteome</keyword>
<feature type="region of interest" description="Disordered" evidence="1">
    <location>
        <begin position="24"/>
        <end position="51"/>
    </location>
</feature>
<proteinExistence type="predicted"/>
<reference evidence="2" key="1">
    <citation type="submission" date="2020-10" db="EMBL/GenBank/DDBJ databases">
        <title>Genomic Encyclopedia of Type Strains, Phase IV (KMG-IV): sequencing the most valuable type-strain genomes for metagenomic binning, comparative biology and taxonomic classification.</title>
        <authorList>
            <person name="Goeker M."/>
        </authorList>
    </citation>
    <scope>NUCLEOTIDE SEQUENCE</scope>
    <source>
        <strain evidence="2">DSM 13886</strain>
    </source>
</reference>
<feature type="compositionally biased region" description="Polar residues" evidence="1">
    <location>
        <begin position="24"/>
        <end position="46"/>
    </location>
</feature>
<gene>
    <name evidence="2" type="ORF">H4683_003679</name>
</gene>
<sequence>MMKNVLLSLSFIVIFGLIGCSNSNESEPEQNDGSSSNEKIQEVSLTHNEKPPTLTLTVGEDVIHAKLGGYSWSYLDTKTEQMVGVEAESLPSTEIVDVENAVSVNLKETIKINFENEPIEYEIRAYDKNNNVIATYHDFKDVKEKGKTIYDIVVTWDNGKVIYVVALDVQ</sequence>
<evidence type="ECO:0000256" key="1">
    <source>
        <dbReference type="SAM" id="MobiDB-lite"/>
    </source>
</evidence>
<comment type="caution">
    <text evidence="2">The sequence shown here is derived from an EMBL/GenBank/DDBJ whole genome shotgun (WGS) entry which is preliminary data.</text>
</comment>